<sequence length="132" mass="15761">MWCKRENESTHKQGRFQCMQNYVYFLIVTLFIRWINSIDVISGFQLVPIASARGSLFILFPLDRCQYKQNYIFSSCLIFLAVGLVCRCDEWVSAWANCECTWFWEGLDPLFHNNHVIRRVRVWSRIRIGWIA</sequence>
<gene>
    <name evidence="2" type="ORF">VNO80_18120</name>
</gene>
<keyword evidence="3" id="KW-1185">Reference proteome</keyword>
<keyword evidence="1" id="KW-0812">Transmembrane</keyword>
<keyword evidence="1" id="KW-1133">Transmembrane helix</keyword>
<reference evidence="2 3" key="1">
    <citation type="submission" date="2024-01" db="EMBL/GenBank/DDBJ databases">
        <title>The genomes of 5 underutilized Papilionoideae crops provide insights into root nodulation and disease resistanc.</title>
        <authorList>
            <person name="Jiang F."/>
        </authorList>
    </citation>
    <scope>NUCLEOTIDE SEQUENCE [LARGE SCALE GENOMIC DNA]</scope>
    <source>
        <strain evidence="2">JINMINGXINNONG_FW02</strain>
        <tissue evidence="2">Leaves</tissue>
    </source>
</reference>
<accession>A0AAN9MDY9</accession>
<dbReference type="Proteomes" id="UP001374584">
    <property type="component" value="Unassembled WGS sequence"/>
</dbReference>
<keyword evidence="1" id="KW-0472">Membrane</keyword>
<dbReference type="EMBL" id="JAYMYR010000007">
    <property type="protein sequence ID" value="KAK7352692.1"/>
    <property type="molecule type" value="Genomic_DNA"/>
</dbReference>
<comment type="caution">
    <text evidence="2">The sequence shown here is derived from an EMBL/GenBank/DDBJ whole genome shotgun (WGS) entry which is preliminary data.</text>
</comment>
<dbReference type="AlphaFoldDB" id="A0AAN9MDY9"/>
<name>A0AAN9MDY9_PHACN</name>
<evidence type="ECO:0000256" key="1">
    <source>
        <dbReference type="SAM" id="Phobius"/>
    </source>
</evidence>
<feature type="transmembrane region" description="Helical" evidence="1">
    <location>
        <begin position="21"/>
        <end position="38"/>
    </location>
</feature>
<evidence type="ECO:0000313" key="3">
    <source>
        <dbReference type="Proteomes" id="UP001374584"/>
    </source>
</evidence>
<evidence type="ECO:0000313" key="2">
    <source>
        <dbReference type="EMBL" id="KAK7352692.1"/>
    </source>
</evidence>
<proteinExistence type="predicted"/>
<protein>
    <submittedName>
        <fullName evidence="2">Uncharacterized protein</fullName>
    </submittedName>
</protein>
<organism evidence="2 3">
    <name type="scientific">Phaseolus coccineus</name>
    <name type="common">Scarlet runner bean</name>
    <name type="synonym">Phaseolus multiflorus</name>
    <dbReference type="NCBI Taxonomy" id="3886"/>
    <lineage>
        <taxon>Eukaryota</taxon>
        <taxon>Viridiplantae</taxon>
        <taxon>Streptophyta</taxon>
        <taxon>Embryophyta</taxon>
        <taxon>Tracheophyta</taxon>
        <taxon>Spermatophyta</taxon>
        <taxon>Magnoliopsida</taxon>
        <taxon>eudicotyledons</taxon>
        <taxon>Gunneridae</taxon>
        <taxon>Pentapetalae</taxon>
        <taxon>rosids</taxon>
        <taxon>fabids</taxon>
        <taxon>Fabales</taxon>
        <taxon>Fabaceae</taxon>
        <taxon>Papilionoideae</taxon>
        <taxon>50 kb inversion clade</taxon>
        <taxon>NPAAA clade</taxon>
        <taxon>indigoferoid/millettioid clade</taxon>
        <taxon>Phaseoleae</taxon>
        <taxon>Phaseolus</taxon>
    </lineage>
</organism>